<accession>A0A6G0TVZ4</accession>
<feature type="transmembrane region" description="Helical" evidence="1">
    <location>
        <begin position="240"/>
        <end position="267"/>
    </location>
</feature>
<keyword evidence="1" id="KW-0812">Transmembrane</keyword>
<keyword evidence="1" id="KW-0472">Membrane</keyword>
<feature type="transmembrane region" description="Helical" evidence="1">
    <location>
        <begin position="174"/>
        <end position="192"/>
    </location>
</feature>
<dbReference type="AlphaFoldDB" id="A0A6G0TVZ4"/>
<keyword evidence="1" id="KW-1133">Transmembrane helix</keyword>
<protein>
    <submittedName>
        <fullName evidence="2">Uncharacterized protein</fullName>
    </submittedName>
</protein>
<evidence type="ECO:0000313" key="2">
    <source>
        <dbReference type="EMBL" id="KAE9539902.1"/>
    </source>
</evidence>
<sequence>MTFGELNCKISNQCMHIILTTDLKIKWGSSTQSTNGSLIATLRMALILNPYTFSHQLILSSLYLIPSAYSTILEHSTPITLAAPALAANIDKIPSIEVISLTFTDLFFNPFGTANADDVSATSSSSTTLLSIITSIGSILWKWKTFNIIEVGNDYITALFFWFLSNLKIIVRDVTTIIFSDILILFFSYTLLSTRQYNFKIRQWQTAVVVIKKGCNPLSCLQCYVFVNAKLLNNNYSSHFLVAIWSCTLICSTVYVNICCFFVRLLLL</sequence>
<evidence type="ECO:0000256" key="1">
    <source>
        <dbReference type="SAM" id="Phobius"/>
    </source>
</evidence>
<gene>
    <name evidence="2" type="ORF">AGLY_005154</name>
</gene>
<keyword evidence="3" id="KW-1185">Reference proteome</keyword>
<name>A0A6G0TVZ4_APHGL</name>
<reference evidence="2 3" key="1">
    <citation type="submission" date="2019-08" db="EMBL/GenBank/DDBJ databases">
        <title>The genome of the soybean aphid Biotype 1, its phylome, world population structure and adaptation to the North American continent.</title>
        <authorList>
            <person name="Giordano R."/>
            <person name="Donthu R.K."/>
            <person name="Hernandez A.G."/>
            <person name="Wright C.L."/>
            <person name="Zimin A.V."/>
        </authorList>
    </citation>
    <scope>NUCLEOTIDE SEQUENCE [LARGE SCALE GENOMIC DNA]</scope>
    <source>
        <tissue evidence="2">Whole aphids</tissue>
    </source>
</reference>
<evidence type="ECO:0000313" key="3">
    <source>
        <dbReference type="Proteomes" id="UP000475862"/>
    </source>
</evidence>
<organism evidence="2 3">
    <name type="scientific">Aphis glycines</name>
    <name type="common">Soybean aphid</name>
    <dbReference type="NCBI Taxonomy" id="307491"/>
    <lineage>
        <taxon>Eukaryota</taxon>
        <taxon>Metazoa</taxon>
        <taxon>Ecdysozoa</taxon>
        <taxon>Arthropoda</taxon>
        <taxon>Hexapoda</taxon>
        <taxon>Insecta</taxon>
        <taxon>Pterygota</taxon>
        <taxon>Neoptera</taxon>
        <taxon>Paraneoptera</taxon>
        <taxon>Hemiptera</taxon>
        <taxon>Sternorrhyncha</taxon>
        <taxon>Aphidomorpha</taxon>
        <taxon>Aphidoidea</taxon>
        <taxon>Aphididae</taxon>
        <taxon>Aphidini</taxon>
        <taxon>Aphis</taxon>
        <taxon>Aphis</taxon>
    </lineage>
</organism>
<dbReference type="EMBL" id="VYZN01000014">
    <property type="protein sequence ID" value="KAE9539902.1"/>
    <property type="molecule type" value="Genomic_DNA"/>
</dbReference>
<dbReference type="Proteomes" id="UP000475862">
    <property type="component" value="Unassembled WGS sequence"/>
</dbReference>
<proteinExistence type="predicted"/>
<comment type="caution">
    <text evidence="2">The sequence shown here is derived from an EMBL/GenBank/DDBJ whole genome shotgun (WGS) entry which is preliminary data.</text>
</comment>